<dbReference type="EMBL" id="DVNB01000120">
    <property type="protein sequence ID" value="HIU58423.1"/>
    <property type="molecule type" value="Genomic_DNA"/>
</dbReference>
<name>A0A9D1MDD5_9FIRM</name>
<reference evidence="1" key="2">
    <citation type="journal article" date="2021" name="PeerJ">
        <title>Extensive microbial diversity within the chicken gut microbiome revealed by metagenomics and culture.</title>
        <authorList>
            <person name="Gilroy R."/>
            <person name="Ravi A."/>
            <person name="Getino M."/>
            <person name="Pursley I."/>
            <person name="Horton D.L."/>
            <person name="Alikhan N.F."/>
            <person name="Baker D."/>
            <person name="Gharbi K."/>
            <person name="Hall N."/>
            <person name="Watson M."/>
            <person name="Adriaenssens E.M."/>
            <person name="Foster-Nyarko E."/>
            <person name="Jarju S."/>
            <person name="Secka A."/>
            <person name="Antonio M."/>
            <person name="Oren A."/>
            <person name="Chaudhuri R.R."/>
            <person name="La Ragione R."/>
            <person name="Hildebrand F."/>
            <person name="Pallen M.J."/>
        </authorList>
    </citation>
    <scope>NUCLEOTIDE SEQUENCE</scope>
    <source>
        <strain evidence="1">USAMLcec3-3695</strain>
    </source>
</reference>
<reference evidence="1" key="1">
    <citation type="submission" date="2020-10" db="EMBL/GenBank/DDBJ databases">
        <authorList>
            <person name="Gilroy R."/>
        </authorList>
    </citation>
    <scope>NUCLEOTIDE SEQUENCE</scope>
    <source>
        <strain evidence="1">USAMLcec3-3695</strain>
    </source>
</reference>
<evidence type="ECO:0000313" key="1">
    <source>
        <dbReference type="EMBL" id="HIU58423.1"/>
    </source>
</evidence>
<dbReference type="AlphaFoldDB" id="A0A9D1MDD5"/>
<evidence type="ECO:0000313" key="2">
    <source>
        <dbReference type="Proteomes" id="UP000824109"/>
    </source>
</evidence>
<accession>A0A9D1MDD5</accession>
<protein>
    <submittedName>
        <fullName evidence="1">Uncharacterized protein</fullName>
    </submittedName>
</protein>
<dbReference type="Proteomes" id="UP000824109">
    <property type="component" value="Unassembled WGS sequence"/>
</dbReference>
<organism evidence="1 2">
    <name type="scientific">Candidatus Ornithomonoglobus merdipullorum</name>
    <dbReference type="NCBI Taxonomy" id="2840895"/>
    <lineage>
        <taxon>Bacteria</taxon>
        <taxon>Bacillati</taxon>
        <taxon>Bacillota</taxon>
        <taxon>Clostridia</taxon>
        <taxon>Candidatus Ornithomonoglobus</taxon>
    </lineage>
</organism>
<comment type="caution">
    <text evidence="1">The sequence shown here is derived from an EMBL/GenBank/DDBJ whole genome shotgun (WGS) entry which is preliminary data.</text>
</comment>
<gene>
    <name evidence="1" type="ORF">IAA61_11515</name>
</gene>
<proteinExistence type="predicted"/>
<sequence>MQDRDFAPQECGTNFREAVCIHTDKIFDSCRDKDCLENIRVYLTQSGQELIDRALNIKCTKAEVIWVFTSIDNVPFNRGFYAVDLKYFFKVTLQVFTGSCRPTEVEGLATFDKKVILFGSEGNAKTFDSDCGRGMLDPQDWKKTNMPHAIVEVVDPIALGAKLVDVRQNNCCCCDDEFDPASVPDSVCRIFEDPFIVGGEAKRAFVSLGVFSIIKLERRVQLLIPSYDYCVPQKECVSATAPTPHRPS</sequence>